<dbReference type="InterPro" id="IPR011004">
    <property type="entry name" value="Trimer_LpxA-like_sf"/>
</dbReference>
<keyword evidence="5" id="KW-1185">Reference proteome</keyword>
<dbReference type="Proteomes" id="UP000291289">
    <property type="component" value="Unassembled WGS sequence"/>
</dbReference>
<evidence type="ECO:0000256" key="1">
    <source>
        <dbReference type="ARBA" id="ARBA00007274"/>
    </source>
</evidence>
<dbReference type="Pfam" id="PF00132">
    <property type="entry name" value="Hexapep"/>
    <property type="match status" value="1"/>
</dbReference>
<evidence type="ECO:0000313" key="5">
    <source>
        <dbReference type="Proteomes" id="UP000291289"/>
    </source>
</evidence>
<protein>
    <submittedName>
        <fullName evidence="4">Sugar O-acetyltransferase</fullName>
    </submittedName>
</protein>
<dbReference type="AlphaFoldDB" id="A0A4R0QPY5"/>
<dbReference type="PANTHER" id="PTHR23416">
    <property type="entry name" value="SIALIC ACID SYNTHASE-RELATED"/>
    <property type="match status" value="1"/>
</dbReference>
<accession>A0A4R0QPY5</accession>
<dbReference type="InterPro" id="IPR051159">
    <property type="entry name" value="Hexapeptide_acetyltransf"/>
</dbReference>
<organism evidence="4 5">
    <name type="scientific">Alloscardovia theropitheci</name>
    <dbReference type="NCBI Taxonomy" id="2496842"/>
    <lineage>
        <taxon>Bacteria</taxon>
        <taxon>Bacillati</taxon>
        <taxon>Actinomycetota</taxon>
        <taxon>Actinomycetes</taxon>
        <taxon>Bifidobacteriales</taxon>
        <taxon>Bifidobacteriaceae</taxon>
        <taxon>Alloscardovia</taxon>
    </lineage>
</organism>
<comment type="similarity">
    <text evidence="1">Belongs to the transferase hexapeptide repeat family.</text>
</comment>
<evidence type="ECO:0000256" key="2">
    <source>
        <dbReference type="ARBA" id="ARBA00022679"/>
    </source>
</evidence>
<comment type="caution">
    <text evidence="4">The sequence shown here is derived from an EMBL/GenBank/DDBJ whole genome shotgun (WGS) entry which is preliminary data.</text>
</comment>
<dbReference type="EMBL" id="RXLP01000019">
    <property type="protein sequence ID" value="TCD54324.1"/>
    <property type="molecule type" value="Genomic_DNA"/>
</dbReference>
<dbReference type="OrthoDB" id="2643438at2"/>
<dbReference type="PROSITE" id="PS00101">
    <property type="entry name" value="HEXAPEP_TRANSFERASES"/>
    <property type="match status" value="1"/>
</dbReference>
<dbReference type="SUPFAM" id="SSF51161">
    <property type="entry name" value="Trimeric LpxA-like enzymes"/>
    <property type="match status" value="1"/>
</dbReference>
<keyword evidence="3" id="KW-0677">Repeat</keyword>
<dbReference type="PANTHER" id="PTHR23416:SF23">
    <property type="entry name" value="ACETYLTRANSFERASE C18B11.09C-RELATED"/>
    <property type="match status" value="1"/>
</dbReference>
<evidence type="ECO:0000313" key="4">
    <source>
        <dbReference type="EMBL" id="TCD54324.1"/>
    </source>
</evidence>
<dbReference type="InterPro" id="IPR018357">
    <property type="entry name" value="Hexapep_transf_CS"/>
</dbReference>
<dbReference type="Pfam" id="PF14602">
    <property type="entry name" value="Hexapep_2"/>
    <property type="match status" value="1"/>
</dbReference>
<dbReference type="GO" id="GO:0008374">
    <property type="term" value="F:O-acyltransferase activity"/>
    <property type="evidence" value="ECO:0007669"/>
    <property type="project" value="TreeGrafter"/>
</dbReference>
<gene>
    <name evidence="4" type="ORF">EJ419_04620</name>
</gene>
<proteinExistence type="inferred from homology"/>
<keyword evidence="2 4" id="KW-0808">Transferase</keyword>
<dbReference type="Gene3D" id="2.160.10.10">
    <property type="entry name" value="Hexapeptide repeat proteins"/>
    <property type="match status" value="1"/>
</dbReference>
<dbReference type="InterPro" id="IPR001451">
    <property type="entry name" value="Hexapep"/>
</dbReference>
<sequence length="192" mass="21161">MFNEQKLIQHLNDGLTINPQHDNDLFETVIAIGNANRTLTQKMNTSQVSDNDIRIIMEKITGKKIDKDFRLFPPFYTDFGRNIHLGKRVFINASAHFQDQGGIYIGDDCFIGHSVVIATINHPLIPEERSTLIPQSVHLGKGVWVGSHTTILPGIHIGDNAVIGAGSVVTKDVPARNVVAGNPARVIHQTLE</sequence>
<evidence type="ECO:0000256" key="3">
    <source>
        <dbReference type="ARBA" id="ARBA00022737"/>
    </source>
</evidence>
<dbReference type="RefSeq" id="WP_131284060.1">
    <property type="nucleotide sequence ID" value="NZ_RXLP01000019.1"/>
</dbReference>
<reference evidence="4 5" key="1">
    <citation type="submission" date="2018-12" db="EMBL/GenBank/DDBJ databases">
        <title>Alloscrdovia theropitheci sp. nov: a novel taxon from the feces of the bleeding-herat monkey (Theropithecus geleda).</title>
        <authorList>
            <person name="Modesto M."/>
        </authorList>
    </citation>
    <scope>NUCLEOTIDE SEQUENCE [LARGE SCALE GENOMIC DNA]</scope>
    <source>
        <strain evidence="4 5">GLDI4/2</strain>
    </source>
</reference>
<name>A0A4R0QPY5_9BIFI</name>